<dbReference type="GO" id="GO:0008270">
    <property type="term" value="F:zinc ion binding"/>
    <property type="evidence" value="ECO:0007669"/>
    <property type="project" value="UniProtKB-KW"/>
</dbReference>
<dbReference type="GO" id="GO:0000981">
    <property type="term" value="F:DNA-binding transcription factor activity, RNA polymerase II-specific"/>
    <property type="evidence" value="ECO:0007669"/>
    <property type="project" value="InterPro"/>
</dbReference>
<dbReference type="GO" id="GO:0000978">
    <property type="term" value="F:RNA polymerase II cis-regulatory region sequence-specific DNA binding"/>
    <property type="evidence" value="ECO:0007669"/>
    <property type="project" value="InterPro"/>
</dbReference>
<dbReference type="GO" id="GO:0000785">
    <property type="term" value="C:chromatin"/>
    <property type="evidence" value="ECO:0007669"/>
    <property type="project" value="TreeGrafter"/>
</dbReference>
<accession>W7MUZ8</accession>
<dbReference type="InterPro" id="IPR051059">
    <property type="entry name" value="VerF-like"/>
</dbReference>
<evidence type="ECO:0000313" key="11">
    <source>
        <dbReference type="Proteomes" id="UP000009096"/>
    </source>
</evidence>
<name>W7MUZ8_GIBM7</name>
<keyword evidence="6" id="KW-0539">Nucleus</keyword>
<feature type="region of interest" description="Disordered" evidence="8">
    <location>
        <begin position="59"/>
        <end position="93"/>
    </location>
</feature>
<dbReference type="Proteomes" id="UP000009096">
    <property type="component" value="Chromosome 11"/>
</dbReference>
<sequence length="406" mass="45940">MSSDWLRFHCNYTGCACSYKKKEHLLRHERDHLNLRSFACPLCSAAFNRSDLLKRHEAISHQPSQASGQDMEETPLTENAGSGSQEPVPVSELGESSVLASKSSLSTELQGLNLASNPTIQLLQEPCRYELEASYFLHFHPHWPLLHKRTFLQSKPPPELTAAVLTAGLWAIDTPETRDKARLYHDALLKTLSEQLLKHPTSATDSSGPRSEFLPAFQVLLIALILCTYRRAETFPSALINCKQIWQLLQSFGVYDQNAIDDKSKHPIVRESYQRLVLLHFKVYVHLNSILTSQFSQFKAFDYLTPSMLKVRIPSPSFYWEHDDELLPRRRHGAGTVADLLDSCNELAHLSNLVAWDFTLGMIIGCYLARPVGEAHPRDLLEVTGLLRENDSVLSELDMNFTSDID</sequence>
<dbReference type="Pfam" id="PF04082">
    <property type="entry name" value="Fungal_trans"/>
    <property type="match status" value="1"/>
</dbReference>
<gene>
    <name evidence="10" type="ORF">FVEG_17441</name>
</gene>
<dbReference type="GO" id="GO:0006351">
    <property type="term" value="P:DNA-templated transcription"/>
    <property type="evidence" value="ECO:0007669"/>
    <property type="project" value="InterPro"/>
</dbReference>
<feature type="domain" description="C2H2-type" evidence="9">
    <location>
        <begin position="8"/>
        <end position="37"/>
    </location>
</feature>
<dbReference type="InterPro" id="IPR007219">
    <property type="entry name" value="XnlR_reg_dom"/>
</dbReference>
<keyword evidence="3" id="KW-0677">Repeat</keyword>
<evidence type="ECO:0000256" key="4">
    <source>
        <dbReference type="ARBA" id="ARBA00022771"/>
    </source>
</evidence>
<evidence type="ECO:0000256" key="5">
    <source>
        <dbReference type="ARBA" id="ARBA00022833"/>
    </source>
</evidence>
<reference evidence="10 11" key="1">
    <citation type="journal article" date="2010" name="Nature">
        <title>Comparative genomics reveals mobile pathogenicity chromosomes in Fusarium.</title>
        <authorList>
            <person name="Ma L.J."/>
            <person name="van der Does H.C."/>
            <person name="Borkovich K.A."/>
            <person name="Coleman J.J."/>
            <person name="Daboussi M.J."/>
            <person name="Di Pietro A."/>
            <person name="Dufresne M."/>
            <person name="Freitag M."/>
            <person name="Grabherr M."/>
            <person name="Henrissat B."/>
            <person name="Houterman P.M."/>
            <person name="Kang S."/>
            <person name="Shim W.B."/>
            <person name="Woloshuk C."/>
            <person name="Xie X."/>
            <person name="Xu J.R."/>
            <person name="Antoniw J."/>
            <person name="Baker S.E."/>
            <person name="Bluhm B.H."/>
            <person name="Breakspear A."/>
            <person name="Brown D.W."/>
            <person name="Butchko R.A."/>
            <person name="Chapman S."/>
            <person name="Coulson R."/>
            <person name="Coutinho P.M."/>
            <person name="Danchin E.G."/>
            <person name="Diener A."/>
            <person name="Gale L.R."/>
            <person name="Gardiner D.M."/>
            <person name="Goff S."/>
            <person name="Hammond-Kosack K.E."/>
            <person name="Hilburn K."/>
            <person name="Hua-Van A."/>
            <person name="Jonkers W."/>
            <person name="Kazan K."/>
            <person name="Kodira C.D."/>
            <person name="Koehrsen M."/>
            <person name="Kumar L."/>
            <person name="Lee Y.H."/>
            <person name="Li L."/>
            <person name="Manners J.M."/>
            <person name="Miranda-Saavedra D."/>
            <person name="Mukherjee M."/>
            <person name="Park G."/>
            <person name="Park J."/>
            <person name="Park S.Y."/>
            <person name="Proctor R.H."/>
            <person name="Regev A."/>
            <person name="Ruiz-Roldan M.C."/>
            <person name="Sain D."/>
            <person name="Sakthikumar S."/>
            <person name="Sykes S."/>
            <person name="Schwartz D.C."/>
            <person name="Turgeon B.G."/>
            <person name="Wapinski I."/>
            <person name="Yoder O."/>
            <person name="Young S."/>
            <person name="Zeng Q."/>
            <person name="Zhou S."/>
            <person name="Galagan J."/>
            <person name="Cuomo C.A."/>
            <person name="Kistler H.C."/>
            <person name="Rep M."/>
        </authorList>
    </citation>
    <scope>NUCLEOTIDE SEQUENCE [LARGE SCALE GENOMIC DNA]</scope>
    <source>
        <strain evidence="11">M3125 / FGSC 7600</strain>
    </source>
</reference>
<proteinExistence type="predicted"/>
<dbReference type="PANTHER" id="PTHR40626">
    <property type="entry name" value="MIP31509P"/>
    <property type="match status" value="1"/>
</dbReference>
<comment type="subcellular location">
    <subcellularLocation>
        <location evidence="1">Nucleus</location>
    </subcellularLocation>
</comment>
<dbReference type="SUPFAM" id="SSF57667">
    <property type="entry name" value="beta-beta-alpha zinc fingers"/>
    <property type="match status" value="1"/>
</dbReference>
<dbReference type="InterPro" id="IPR013087">
    <property type="entry name" value="Znf_C2H2_type"/>
</dbReference>
<keyword evidence="11" id="KW-1185">Reference proteome</keyword>
<dbReference type="PROSITE" id="PS00028">
    <property type="entry name" value="ZINC_FINGER_C2H2_1"/>
    <property type="match status" value="2"/>
</dbReference>
<dbReference type="EMBL" id="DS022262">
    <property type="protein sequence ID" value="EWG54986.1"/>
    <property type="molecule type" value="Genomic_DNA"/>
</dbReference>
<evidence type="ECO:0000259" key="9">
    <source>
        <dbReference type="PROSITE" id="PS50157"/>
    </source>
</evidence>
<protein>
    <recommendedName>
        <fullName evidence="9">C2H2-type domain-containing protein</fullName>
    </recommendedName>
</protein>
<feature type="domain" description="C2H2-type" evidence="9">
    <location>
        <begin position="38"/>
        <end position="66"/>
    </location>
</feature>
<dbReference type="Gene3D" id="3.30.160.60">
    <property type="entry name" value="Classic Zinc Finger"/>
    <property type="match status" value="1"/>
</dbReference>
<dbReference type="VEuPathDB" id="FungiDB:FVEG_17441"/>
<dbReference type="InterPro" id="IPR036236">
    <property type="entry name" value="Znf_C2H2_sf"/>
</dbReference>
<dbReference type="EMBL" id="CM000588">
    <property type="protein sequence ID" value="EWG54986.1"/>
    <property type="molecule type" value="Genomic_DNA"/>
</dbReference>
<dbReference type="RefSeq" id="XP_018761177.1">
    <property type="nucleotide sequence ID" value="XM_018906686.1"/>
</dbReference>
<dbReference type="GeneID" id="30074317"/>
<organism evidence="10 11">
    <name type="scientific">Gibberella moniliformis (strain M3125 / FGSC 7600)</name>
    <name type="common">Maize ear and stalk rot fungus</name>
    <name type="synonym">Fusarium verticillioides</name>
    <dbReference type="NCBI Taxonomy" id="334819"/>
    <lineage>
        <taxon>Eukaryota</taxon>
        <taxon>Fungi</taxon>
        <taxon>Dikarya</taxon>
        <taxon>Ascomycota</taxon>
        <taxon>Pezizomycotina</taxon>
        <taxon>Sordariomycetes</taxon>
        <taxon>Hypocreomycetidae</taxon>
        <taxon>Hypocreales</taxon>
        <taxon>Nectriaceae</taxon>
        <taxon>Fusarium</taxon>
        <taxon>Fusarium fujikuroi species complex</taxon>
    </lineage>
</organism>
<dbReference type="AlphaFoldDB" id="W7MUZ8"/>
<evidence type="ECO:0000256" key="7">
    <source>
        <dbReference type="PROSITE-ProRule" id="PRU00042"/>
    </source>
</evidence>
<keyword evidence="5" id="KW-0862">Zinc</keyword>
<evidence type="ECO:0000256" key="8">
    <source>
        <dbReference type="SAM" id="MobiDB-lite"/>
    </source>
</evidence>
<keyword evidence="2" id="KW-0479">Metal-binding</keyword>
<dbReference type="PANTHER" id="PTHR40626:SF11">
    <property type="entry name" value="ZINC FINGER PROTEIN YPR022C"/>
    <property type="match status" value="1"/>
</dbReference>
<dbReference type="SMART" id="SM00355">
    <property type="entry name" value="ZnF_C2H2"/>
    <property type="match status" value="2"/>
</dbReference>
<evidence type="ECO:0000256" key="1">
    <source>
        <dbReference type="ARBA" id="ARBA00004123"/>
    </source>
</evidence>
<keyword evidence="4 7" id="KW-0863">Zinc-finger</keyword>
<feature type="compositionally biased region" description="Polar residues" evidence="8">
    <location>
        <begin position="76"/>
        <end position="85"/>
    </location>
</feature>
<evidence type="ECO:0000313" key="10">
    <source>
        <dbReference type="EMBL" id="EWG54986.1"/>
    </source>
</evidence>
<evidence type="ECO:0000256" key="6">
    <source>
        <dbReference type="ARBA" id="ARBA00023242"/>
    </source>
</evidence>
<dbReference type="PROSITE" id="PS50157">
    <property type="entry name" value="ZINC_FINGER_C2H2_2"/>
    <property type="match status" value="2"/>
</dbReference>
<evidence type="ECO:0000256" key="3">
    <source>
        <dbReference type="ARBA" id="ARBA00022737"/>
    </source>
</evidence>
<evidence type="ECO:0000256" key="2">
    <source>
        <dbReference type="ARBA" id="ARBA00022723"/>
    </source>
</evidence>
<dbReference type="GO" id="GO:0005634">
    <property type="term" value="C:nucleus"/>
    <property type="evidence" value="ECO:0007669"/>
    <property type="project" value="UniProtKB-SubCell"/>
</dbReference>
<dbReference type="OrthoDB" id="10018191at2759"/>
<dbReference type="KEGG" id="fvr:FVEG_17441"/>